<evidence type="ECO:0008006" key="4">
    <source>
        <dbReference type="Google" id="ProtNLM"/>
    </source>
</evidence>
<evidence type="ECO:0000256" key="1">
    <source>
        <dbReference type="SAM" id="SignalP"/>
    </source>
</evidence>
<evidence type="ECO:0000313" key="3">
    <source>
        <dbReference type="Proteomes" id="UP001302477"/>
    </source>
</evidence>
<keyword evidence="1" id="KW-0732">Signal</keyword>
<dbReference type="AlphaFoldDB" id="A0AAU0MXL4"/>
<sequence>MKRSTLVGLLVLALSQYACVSTETESSESLAASASDEVCKITEVTGSRFKRRLCYSQAEWDAIDRAHKDKMREIDSQPISQRGN</sequence>
<evidence type="ECO:0000313" key="2">
    <source>
        <dbReference type="EMBL" id="WOX04787.1"/>
    </source>
</evidence>
<name>A0AAU0MXL4_9GAMM</name>
<dbReference type="Proteomes" id="UP001302477">
    <property type="component" value="Chromosome"/>
</dbReference>
<feature type="chain" id="PRO_5043927799" description="Entry exclusion lipoprotein TrbK" evidence="1">
    <location>
        <begin position="21"/>
        <end position="84"/>
    </location>
</feature>
<feature type="signal peptide" evidence="1">
    <location>
        <begin position="1"/>
        <end position="20"/>
    </location>
</feature>
<organism evidence="2 3">
    <name type="scientific">Microbulbifer pacificus</name>
    <dbReference type="NCBI Taxonomy" id="407164"/>
    <lineage>
        <taxon>Bacteria</taxon>
        <taxon>Pseudomonadati</taxon>
        <taxon>Pseudomonadota</taxon>
        <taxon>Gammaproteobacteria</taxon>
        <taxon>Cellvibrionales</taxon>
        <taxon>Microbulbiferaceae</taxon>
        <taxon>Microbulbifer</taxon>
    </lineage>
</organism>
<gene>
    <name evidence="2" type="ORF">R5R33_13705</name>
</gene>
<dbReference type="EMBL" id="CP137555">
    <property type="protein sequence ID" value="WOX04787.1"/>
    <property type="molecule type" value="Genomic_DNA"/>
</dbReference>
<keyword evidence="3" id="KW-1185">Reference proteome</keyword>
<proteinExistence type="predicted"/>
<dbReference type="KEGG" id="mpaf:R5R33_13705"/>
<accession>A0AAU0MXL4</accession>
<protein>
    <recommendedName>
        <fullName evidence="4">Entry exclusion lipoprotein TrbK</fullName>
    </recommendedName>
</protein>
<reference evidence="2 3" key="1">
    <citation type="submission" date="2023-10" db="EMBL/GenBank/DDBJ databases">
        <title>Description of Microbulbifer bruguierae sp. nov., isolated from the sediments of mangrove plant Bruguiera sexangula and comparative genomic analyses of the genus Microbulbifer.</title>
        <authorList>
            <person name="Long M."/>
        </authorList>
    </citation>
    <scope>NUCLEOTIDE SEQUENCE [LARGE SCALE GENOMIC DNA]</scope>
    <source>
        <strain evidence="2 3">SPO729</strain>
    </source>
</reference>
<dbReference type="RefSeq" id="WP_318953263.1">
    <property type="nucleotide sequence ID" value="NZ_CP137555.1"/>
</dbReference>